<comment type="caution">
    <text evidence="1">The sequence shown here is derived from an EMBL/GenBank/DDBJ whole genome shotgun (WGS) entry which is preliminary data.</text>
</comment>
<name>F9WFM4_TRYCI</name>
<reference evidence="1 2" key="2">
    <citation type="journal article" date="2012" name="Proc. Natl. Acad. Sci. U.S.A.">
        <title>Antigenic diversity is generated by distinct evolutionary mechanisms in African trypanosome species.</title>
        <authorList>
            <person name="Jackson A.P."/>
            <person name="Berry A."/>
            <person name="Aslett M."/>
            <person name="Allison H.C."/>
            <person name="Burton P."/>
            <person name="Vavrova-Anderson J."/>
            <person name="Brown R."/>
            <person name="Browne H."/>
            <person name="Corton N."/>
            <person name="Hauser H."/>
            <person name="Gamble J."/>
            <person name="Gilderthorp R."/>
            <person name="Marcello L."/>
            <person name="McQuillan J."/>
            <person name="Otto T.D."/>
            <person name="Quail M.A."/>
            <person name="Sanders M.J."/>
            <person name="van Tonder A."/>
            <person name="Ginger M.L."/>
            <person name="Field M.C."/>
            <person name="Barry J.D."/>
            <person name="Hertz-Fowler C."/>
            <person name="Berriman M."/>
        </authorList>
    </citation>
    <scope>NUCLEOTIDE SEQUENCE [LARGE SCALE GENOMIC DNA]</scope>
    <source>
        <strain evidence="1 2">IL3000</strain>
    </source>
</reference>
<dbReference type="EMBL" id="CAEQ01002163">
    <property type="protein sequence ID" value="CCD16100.1"/>
    <property type="molecule type" value="Genomic_DNA"/>
</dbReference>
<gene>
    <name evidence="1" type="ORF">TCIL3000_0_01300</name>
</gene>
<organism evidence="1 2">
    <name type="scientific">Trypanosoma congolense (strain IL3000)</name>
    <dbReference type="NCBI Taxonomy" id="1068625"/>
    <lineage>
        <taxon>Eukaryota</taxon>
        <taxon>Discoba</taxon>
        <taxon>Euglenozoa</taxon>
        <taxon>Kinetoplastea</taxon>
        <taxon>Metakinetoplastina</taxon>
        <taxon>Trypanosomatida</taxon>
        <taxon>Trypanosomatidae</taxon>
        <taxon>Trypanosoma</taxon>
        <taxon>Nannomonas</taxon>
    </lineage>
</organism>
<reference evidence="2" key="1">
    <citation type="submission" date="2011-07" db="EMBL/GenBank/DDBJ databases">
        <title>Divergent evolution of antigenic variation in African trypanosomes.</title>
        <authorList>
            <person name="Jackson A.P."/>
            <person name="Berry A."/>
            <person name="Allison H.C."/>
            <person name="Burton P."/>
            <person name="Anderson J."/>
            <person name="Aslett M."/>
            <person name="Brown R."/>
            <person name="Corton N."/>
            <person name="Harris D."/>
            <person name="Hauser H."/>
            <person name="Gamble J."/>
            <person name="Gilderthorp R."/>
            <person name="McQuillan J."/>
            <person name="Quail M.A."/>
            <person name="Sanders M."/>
            <person name="Van Tonder A."/>
            <person name="Ginger M.L."/>
            <person name="Donelson J.E."/>
            <person name="Field M.C."/>
            <person name="Barry J.D."/>
            <person name="Berriman M."/>
            <person name="Hertz-Fowler C."/>
        </authorList>
    </citation>
    <scope>NUCLEOTIDE SEQUENCE [LARGE SCALE GENOMIC DNA]</scope>
    <source>
        <strain evidence="2">IL3000</strain>
    </source>
</reference>
<keyword evidence="2" id="KW-1185">Reference proteome</keyword>
<proteinExistence type="predicted"/>
<dbReference type="AlphaFoldDB" id="F9WFM4"/>
<evidence type="ECO:0000313" key="1">
    <source>
        <dbReference type="EMBL" id="CCD16100.1"/>
    </source>
</evidence>
<accession>F9WFM4</accession>
<evidence type="ECO:0000313" key="2">
    <source>
        <dbReference type="Proteomes" id="UP000000702"/>
    </source>
</evidence>
<sequence>MANFFATPSVLLALFLFFCLFFFLSFPKYHLCRVRTSIRLGPPALFSSFPSSVRVFFRQVTGRDTAGHKSGTSCLQKSAAFPSPHRALSPFLVGRFIFEFICSLPNYACFGRIPAVDINV</sequence>
<protein>
    <submittedName>
        <fullName evidence="1">Uncharacterized protein</fullName>
    </submittedName>
</protein>
<dbReference type="Proteomes" id="UP000000702">
    <property type="component" value="Unassembled WGS sequence"/>
</dbReference>